<feature type="signal peptide" evidence="4">
    <location>
        <begin position="1"/>
        <end position="20"/>
    </location>
</feature>
<keyword evidence="4" id="KW-0732">Signal</keyword>
<dbReference type="PANTHER" id="PTHR12542:SF26">
    <property type="entry name" value="EXOCYST SUBUNIT EXO70 FAMILY PROTEIN"/>
    <property type="match status" value="1"/>
</dbReference>
<protein>
    <recommendedName>
        <fullName evidence="3">Exocyst subunit Exo70 family protein</fullName>
    </recommendedName>
</protein>
<dbReference type="EMBL" id="JAAARO010000021">
    <property type="protein sequence ID" value="KAF5729562.1"/>
    <property type="molecule type" value="Genomic_DNA"/>
</dbReference>
<evidence type="ECO:0000256" key="2">
    <source>
        <dbReference type="ARBA" id="ARBA00022448"/>
    </source>
</evidence>
<keyword evidence="2 3" id="KW-0813">Transport</keyword>
<evidence type="ECO:0000313" key="6">
    <source>
        <dbReference type="EMBL" id="KAF5729562.1"/>
    </source>
</evidence>
<comment type="function">
    <text evidence="3">Component of the exocyst complex.</text>
</comment>
<keyword evidence="3" id="KW-0653">Protein transport</keyword>
<gene>
    <name evidence="6" type="ORF">HS088_TW21G01729</name>
</gene>
<dbReference type="InterPro" id="IPR016159">
    <property type="entry name" value="Cullin_repeat-like_dom_sf"/>
</dbReference>
<feature type="chain" id="PRO_5029859791" description="Exocyst subunit Exo70 family protein" evidence="4">
    <location>
        <begin position="21"/>
        <end position="199"/>
    </location>
</feature>
<keyword evidence="3" id="KW-0268">Exocytosis</keyword>
<evidence type="ECO:0000259" key="5">
    <source>
        <dbReference type="Pfam" id="PF03081"/>
    </source>
</evidence>
<dbReference type="PANTHER" id="PTHR12542">
    <property type="entry name" value="EXOCYST COMPLEX PROTEIN EXO70"/>
    <property type="match status" value="1"/>
</dbReference>
<keyword evidence="7" id="KW-1185">Reference proteome</keyword>
<evidence type="ECO:0000256" key="1">
    <source>
        <dbReference type="ARBA" id="ARBA00006756"/>
    </source>
</evidence>
<dbReference type="Proteomes" id="UP000593562">
    <property type="component" value="Unassembled WGS sequence"/>
</dbReference>
<dbReference type="GO" id="GO:0000145">
    <property type="term" value="C:exocyst"/>
    <property type="evidence" value="ECO:0007669"/>
    <property type="project" value="InterPro"/>
</dbReference>
<dbReference type="InterPro" id="IPR004140">
    <property type="entry name" value="Exo70"/>
</dbReference>
<proteinExistence type="inferred from homology"/>
<comment type="similarity">
    <text evidence="1 3">Belongs to the EXO70 family.</text>
</comment>
<evidence type="ECO:0000313" key="7">
    <source>
        <dbReference type="Proteomes" id="UP000593562"/>
    </source>
</evidence>
<evidence type="ECO:0000256" key="3">
    <source>
        <dbReference type="RuleBase" id="RU365026"/>
    </source>
</evidence>
<dbReference type="InterPro" id="IPR046364">
    <property type="entry name" value="Exo70_C"/>
</dbReference>
<evidence type="ECO:0000256" key="4">
    <source>
        <dbReference type="SAM" id="SignalP"/>
    </source>
</evidence>
<name>A0A7J7C634_TRIWF</name>
<comment type="caution">
    <text evidence="6">The sequence shown here is derived from an EMBL/GenBank/DDBJ whole genome shotgun (WGS) entry which is preliminary data.</text>
</comment>
<dbReference type="GO" id="GO:0006887">
    <property type="term" value="P:exocytosis"/>
    <property type="evidence" value="ECO:0007669"/>
    <property type="project" value="UniProtKB-KW"/>
</dbReference>
<dbReference type="Pfam" id="PF03081">
    <property type="entry name" value="Exo70_C"/>
    <property type="match status" value="1"/>
</dbReference>
<dbReference type="GO" id="GO:0015031">
    <property type="term" value="P:protein transport"/>
    <property type="evidence" value="ECO:0007669"/>
    <property type="project" value="UniProtKB-KW"/>
</dbReference>
<dbReference type="Gene3D" id="1.20.1280.170">
    <property type="entry name" value="Exocyst complex component Exo70"/>
    <property type="match status" value="1"/>
</dbReference>
<dbReference type="GO" id="GO:0005546">
    <property type="term" value="F:phosphatidylinositol-4,5-bisphosphate binding"/>
    <property type="evidence" value="ECO:0007669"/>
    <property type="project" value="InterPro"/>
</dbReference>
<dbReference type="SUPFAM" id="SSF74788">
    <property type="entry name" value="Cullin repeat-like"/>
    <property type="match status" value="1"/>
</dbReference>
<dbReference type="InParanoid" id="A0A7J7C634"/>
<sequence>MSVHLARLILVLFCKLDCKAELYKEMSLSYLFLTNNHHFIVEQVRSSHLKDLLGDDWVSKHAKKVRQYALSYESMAWTKVFSTLTDTISPAMTPEVAKECFQRFNAAFEEAYRKQTSWIVPDRKLRDELKVSVAKKLVPVYREFYDAHSPMLSGQKNLELLVRFGPEDLGNFLSDLFHGTSSLGSSSSSRNSPRGCMPR</sequence>
<reference evidence="6 7" key="1">
    <citation type="journal article" date="2020" name="Nat. Commun.">
        <title>Genome of Tripterygium wilfordii and identification of cytochrome P450 involved in triptolide biosynthesis.</title>
        <authorList>
            <person name="Tu L."/>
            <person name="Su P."/>
            <person name="Zhang Z."/>
            <person name="Gao L."/>
            <person name="Wang J."/>
            <person name="Hu T."/>
            <person name="Zhou J."/>
            <person name="Zhang Y."/>
            <person name="Zhao Y."/>
            <person name="Liu Y."/>
            <person name="Song Y."/>
            <person name="Tong Y."/>
            <person name="Lu Y."/>
            <person name="Yang J."/>
            <person name="Xu C."/>
            <person name="Jia M."/>
            <person name="Peters R.J."/>
            <person name="Huang L."/>
            <person name="Gao W."/>
        </authorList>
    </citation>
    <scope>NUCLEOTIDE SEQUENCE [LARGE SCALE GENOMIC DNA]</scope>
    <source>
        <strain evidence="7">cv. XIE 37</strain>
        <tissue evidence="6">Leaf</tissue>
    </source>
</reference>
<feature type="domain" description="Exocyst complex subunit Exo70 C-terminal" evidence="5">
    <location>
        <begin position="1"/>
        <end position="175"/>
    </location>
</feature>
<accession>A0A7J7C634</accession>
<organism evidence="6 7">
    <name type="scientific">Tripterygium wilfordii</name>
    <name type="common">Thunder God vine</name>
    <dbReference type="NCBI Taxonomy" id="458696"/>
    <lineage>
        <taxon>Eukaryota</taxon>
        <taxon>Viridiplantae</taxon>
        <taxon>Streptophyta</taxon>
        <taxon>Embryophyta</taxon>
        <taxon>Tracheophyta</taxon>
        <taxon>Spermatophyta</taxon>
        <taxon>Magnoliopsida</taxon>
        <taxon>eudicotyledons</taxon>
        <taxon>Gunneridae</taxon>
        <taxon>Pentapetalae</taxon>
        <taxon>rosids</taxon>
        <taxon>fabids</taxon>
        <taxon>Celastrales</taxon>
        <taxon>Celastraceae</taxon>
        <taxon>Tripterygium</taxon>
    </lineage>
</organism>
<dbReference type="AlphaFoldDB" id="A0A7J7C634"/>